<feature type="non-terminal residue" evidence="1">
    <location>
        <position position="1"/>
    </location>
</feature>
<gene>
    <name evidence="1" type="ORF">OFUS_LOCUS23049</name>
</gene>
<accession>A0A8J1TCW9</accession>
<dbReference type="SUPFAM" id="SSF49785">
    <property type="entry name" value="Galactose-binding domain-like"/>
    <property type="match status" value="1"/>
</dbReference>
<dbReference type="AlphaFoldDB" id="A0A8J1TCW9"/>
<dbReference type="InterPro" id="IPR008979">
    <property type="entry name" value="Galactose-bd-like_sf"/>
</dbReference>
<proteinExistence type="predicted"/>
<sequence length="186" mass="20730">IIFACNLEMKSVHLYLQYAFSASAVLSINNGIIDCASNTQQIPKSSLTASQSSTYYEFNDNHEKIPARASLAIDGDTTTCARSNGDEEPTFTIVFDRDYYVHSIRITVGALPYTYFGCFGETGVDRALGWYIENEDIPYLHDDYWNRVLEVKKCFAAITANNSELIGVLNGGFCVTSTTGYKTYDK</sequence>
<reference evidence="1" key="1">
    <citation type="submission" date="2022-03" db="EMBL/GenBank/DDBJ databases">
        <authorList>
            <person name="Martin C."/>
        </authorList>
    </citation>
    <scope>NUCLEOTIDE SEQUENCE</scope>
</reference>
<feature type="non-terminal residue" evidence="1">
    <location>
        <position position="186"/>
    </location>
</feature>
<comment type="caution">
    <text evidence="1">The sequence shown here is derived from an EMBL/GenBank/DDBJ whole genome shotgun (WGS) entry which is preliminary data.</text>
</comment>
<dbReference type="Proteomes" id="UP000749559">
    <property type="component" value="Unassembled WGS sequence"/>
</dbReference>
<evidence type="ECO:0000313" key="1">
    <source>
        <dbReference type="EMBL" id="CAH1798980.1"/>
    </source>
</evidence>
<name>A0A8J1TCW9_OWEFU</name>
<organism evidence="1 2">
    <name type="scientific">Owenia fusiformis</name>
    <name type="common">Polychaete worm</name>
    <dbReference type="NCBI Taxonomy" id="6347"/>
    <lineage>
        <taxon>Eukaryota</taxon>
        <taxon>Metazoa</taxon>
        <taxon>Spiralia</taxon>
        <taxon>Lophotrochozoa</taxon>
        <taxon>Annelida</taxon>
        <taxon>Polychaeta</taxon>
        <taxon>Sedentaria</taxon>
        <taxon>Canalipalpata</taxon>
        <taxon>Sabellida</taxon>
        <taxon>Oweniida</taxon>
        <taxon>Oweniidae</taxon>
        <taxon>Owenia</taxon>
    </lineage>
</organism>
<dbReference type="OrthoDB" id="547680at2759"/>
<dbReference type="Gene3D" id="2.60.120.260">
    <property type="entry name" value="Galactose-binding domain-like"/>
    <property type="match status" value="1"/>
</dbReference>
<dbReference type="EMBL" id="CAIIXF020000011">
    <property type="protein sequence ID" value="CAH1798980.1"/>
    <property type="molecule type" value="Genomic_DNA"/>
</dbReference>
<protein>
    <submittedName>
        <fullName evidence="1">Uncharacterized protein</fullName>
    </submittedName>
</protein>
<evidence type="ECO:0000313" key="2">
    <source>
        <dbReference type="Proteomes" id="UP000749559"/>
    </source>
</evidence>
<keyword evidence="2" id="KW-1185">Reference proteome</keyword>